<sequence length="363" mass="37509">MTVAIAVTSPDLVLPPLDPQALATHALAPRIPPAAVLPPPRERSLEDALEAVRRLLDQHGYVVVLYAGGEARIDLHHRLHTVRSVLDSDRIALLRLDLPPLAIAVLALQLRLLAAAPGPTGTAAPGPTGSTPGSAPGQAGFSPGVLASAARLLSHYVYAGALLGSVARLDSIPVSLASHATSWVPGTQFAALVNPGRRLVKMGPAAQEALEGPEFGTRILVAKGRLPSDWVASTLAPAWRVHDIRQVPLPRDSAEWWGTGKLVEFAAAIPDPAVLHRIVDSVHRAQCRWCGLELLGDHCTFCAAPLAPAEGLITPAQGLVTPAQGPPPPGGPGPGGPDAPAGPPSATVHRPATPSTQPTTPST</sequence>
<feature type="compositionally biased region" description="Low complexity" evidence="1">
    <location>
        <begin position="351"/>
        <end position="363"/>
    </location>
</feature>
<evidence type="ECO:0000256" key="1">
    <source>
        <dbReference type="SAM" id="MobiDB-lite"/>
    </source>
</evidence>
<organism evidence="2 3">
    <name type="scientific">Streptomyces pathocidini</name>
    <dbReference type="NCBI Taxonomy" id="1650571"/>
    <lineage>
        <taxon>Bacteria</taxon>
        <taxon>Bacillati</taxon>
        <taxon>Actinomycetota</taxon>
        <taxon>Actinomycetes</taxon>
        <taxon>Kitasatosporales</taxon>
        <taxon>Streptomycetaceae</taxon>
        <taxon>Streptomyces</taxon>
    </lineage>
</organism>
<feature type="compositionally biased region" description="Pro residues" evidence="1">
    <location>
        <begin position="324"/>
        <end position="343"/>
    </location>
</feature>
<name>A0ABW7UN92_9ACTN</name>
<feature type="region of interest" description="Disordered" evidence="1">
    <location>
        <begin position="317"/>
        <end position="363"/>
    </location>
</feature>
<protein>
    <submittedName>
        <fullName evidence="2">Uncharacterized protein</fullName>
    </submittedName>
</protein>
<gene>
    <name evidence="2" type="ORF">ACH429_08260</name>
</gene>
<accession>A0ABW7UN92</accession>
<dbReference type="EMBL" id="JBIRWE010000002">
    <property type="protein sequence ID" value="MFI1964115.1"/>
    <property type="molecule type" value="Genomic_DNA"/>
</dbReference>
<reference evidence="2 3" key="1">
    <citation type="submission" date="2024-10" db="EMBL/GenBank/DDBJ databases">
        <title>The Natural Products Discovery Center: Release of the First 8490 Sequenced Strains for Exploring Actinobacteria Biosynthetic Diversity.</title>
        <authorList>
            <person name="Kalkreuter E."/>
            <person name="Kautsar S.A."/>
            <person name="Yang D."/>
            <person name="Bader C.D."/>
            <person name="Teijaro C.N."/>
            <person name="Fluegel L."/>
            <person name="Davis C.M."/>
            <person name="Simpson J.R."/>
            <person name="Lauterbach L."/>
            <person name="Steele A.D."/>
            <person name="Gui C."/>
            <person name="Meng S."/>
            <person name="Li G."/>
            <person name="Viehrig K."/>
            <person name="Ye F."/>
            <person name="Su P."/>
            <person name="Kiefer A.F."/>
            <person name="Nichols A."/>
            <person name="Cepeda A.J."/>
            <person name="Yan W."/>
            <person name="Fan B."/>
            <person name="Jiang Y."/>
            <person name="Adhikari A."/>
            <person name="Zheng C.-J."/>
            <person name="Schuster L."/>
            <person name="Cowan T.M."/>
            <person name="Smanski M.J."/>
            <person name="Chevrette M.G."/>
            <person name="De Carvalho L.P.S."/>
            <person name="Shen B."/>
        </authorList>
    </citation>
    <scope>NUCLEOTIDE SEQUENCE [LARGE SCALE GENOMIC DNA]</scope>
    <source>
        <strain evidence="2 3">NPDC020327</strain>
    </source>
</reference>
<evidence type="ECO:0000313" key="2">
    <source>
        <dbReference type="EMBL" id="MFI1964115.1"/>
    </source>
</evidence>
<dbReference type="RefSeq" id="WP_398718146.1">
    <property type="nucleotide sequence ID" value="NZ_JBIRWE010000002.1"/>
</dbReference>
<dbReference type="Proteomes" id="UP001611548">
    <property type="component" value="Unassembled WGS sequence"/>
</dbReference>
<comment type="caution">
    <text evidence="2">The sequence shown here is derived from an EMBL/GenBank/DDBJ whole genome shotgun (WGS) entry which is preliminary data.</text>
</comment>
<proteinExistence type="predicted"/>
<keyword evidence="3" id="KW-1185">Reference proteome</keyword>
<evidence type="ECO:0000313" key="3">
    <source>
        <dbReference type="Proteomes" id="UP001611548"/>
    </source>
</evidence>